<dbReference type="EC" id="3.5.4.-" evidence="3"/>
<dbReference type="SUPFAM" id="SSF51338">
    <property type="entry name" value="Composite domain of metallo-dependent hydrolases"/>
    <property type="match status" value="1"/>
</dbReference>
<dbReference type="PANTHER" id="PTHR43794:SF11">
    <property type="entry name" value="AMIDOHYDROLASE-RELATED DOMAIN-CONTAINING PROTEIN"/>
    <property type="match status" value="1"/>
</dbReference>
<evidence type="ECO:0000256" key="1">
    <source>
        <dbReference type="ARBA" id="ARBA00022801"/>
    </source>
</evidence>
<dbReference type="InterPro" id="IPR006680">
    <property type="entry name" value="Amidohydro-rel"/>
</dbReference>
<dbReference type="Proteomes" id="UP000319976">
    <property type="component" value="Chromosome"/>
</dbReference>
<dbReference type="OrthoDB" id="9807210at2"/>
<dbReference type="Pfam" id="PF01979">
    <property type="entry name" value="Amidohydro_1"/>
    <property type="match status" value="1"/>
</dbReference>
<protein>
    <submittedName>
        <fullName evidence="3">Aminodeoxyfutalosine deaminase</fullName>
        <ecNumber evidence="3">3.5.4.-</ecNumber>
    </submittedName>
</protein>
<name>A0A517TDT6_9PLAN</name>
<dbReference type="SUPFAM" id="SSF51556">
    <property type="entry name" value="Metallo-dependent hydrolases"/>
    <property type="match status" value="1"/>
</dbReference>
<evidence type="ECO:0000313" key="3">
    <source>
        <dbReference type="EMBL" id="QDT66539.1"/>
    </source>
</evidence>
<organism evidence="3 4">
    <name type="scientific">Calycomorphotria hydatis</name>
    <dbReference type="NCBI Taxonomy" id="2528027"/>
    <lineage>
        <taxon>Bacteria</taxon>
        <taxon>Pseudomonadati</taxon>
        <taxon>Planctomycetota</taxon>
        <taxon>Planctomycetia</taxon>
        <taxon>Planctomycetales</taxon>
        <taxon>Planctomycetaceae</taxon>
        <taxon>Calycomorphotria</taxon>
    </lineage>
</organism>
<keyword evidence="1 3" id="KW-0378">Hydrolase</keyword>
<dbReference type="AlphaFoldDB" id="A0A517TDT6"/>
<dbReference type="Gene3D" id="3.20.20.140">
    <property type="entry name" value="Metal-dependent hydrolases"/>
    <property type="match status" value="1"/>
</dbReference>
<dbReference type="PANTHER" id="PTHR43794">
    <property type="entry name" value="AMINOHYDROLASE SSNA-RELATED"/>
    <property type="match status" value="1"/>
</dbReference>
<dbReference type="EMBL" id="CP036316">
    <property type="protein sequence ID" value="QDT66539.1"/>
    <property type="molecule type" value="Genomic_DNA"/>
</dbReference>
<accession>A0A517TDT6</accession>
<keyword evidence="4" id="KW-1185">Reference proteome</keyword>
<evidence type="ECO:0000259" key="2">
    <source>
        <dbReference type="Pfam" id="PF01979"/>
    </source>
</evidence>
<feature type="domain" description="Amidohydrolase-related" evidence="2">
    <location>
        <begin position="56"/>
        <end position="405"/>
    </location>
</feature>
<evidence type="ECO:0000313" key="4">
    <source>
        <dbReference type="Proteomes" id="UP000319976"/>
    </source>
</evidence>
<dbReference type="InterPro" id="IPR032466">
    <property type="entry name" value="Metal_Hydrolase"/>
</dbReference>
<dbReference type="InterPro" id="IPR050287">
    <property type="entry name" value="MTA/SAH_deaminase"/>
</dbReference>
<dbReference type="GO" id="GO:0016810">
    <property type="term" value="F:hydrolase activity, acting on carbon-nitrogen (but not peptide) bonds"/>
    <property type="evidence" value="ECO:0007669"/>
    <property type="project" value="InterPro"/>
</dbReference>
<dbReference type="KEGG" id="chya:V22_38090"/>
<dbReference type="InterPro" id="IPR011059">
    <property type="entry name" value="Metal-dep_hydrolase_composite"/>
</dbReference>
<gene>
    <name evidence="3" type="ORF">V22_38090</name>
</gene>
<proteinExistence type="predicted"/>
<reference evidence="3 4" key="1">
    <citation type="submission" date="2019-02" db="EMBL/GenBank/DDBJ databases">
        <title>Deep-cultivation of Planctomycetes and their phenomic and genomic characterization uncovers novel biology.</title>
        <authorList>
            <person name="Wiegand S."/>
            <person name="Jogler M."/>
            <person name="Boedeker C."/>
            <person name="Pinto D."/>
            <person name="Vollmers J."/>
            <person name="Rivas-Marin E."/>
            <person name="Kohn T."/>
            <person name="Peeters S.H."/>
            <person name="Heuer A."/>
            <person name="Rast P."/>
            <person name="Oberbeckmann S."/>
            <person name="Bunk B."/>
            <person name="Jeske O."/>
            <person name="Meyerdierks A."/>
            <person name="Storesund J.E."/>
            <person name="Kallscheuer N."/>
            <person name="Luecker S."/>
            <person name="Lage O.M."/>
            <person name="Pohl T."/>
            <person name="Merkel B.J."/>
            <person name="Hornburger P."/>
            <person name="Mueller R.-W."/>
            <person name="Bruemmer F."/>
            <person name="Labrenz M."/>
            <person name="Spormann A.M."/>
            <person name="Op den Camp H."/>
            <person name="Overmann J."/>
            <person name="Amann R."/>
            <person name="Jetten M.S.M."/>
            <person name="Mascher T."/>
            <person name="Medema M.H."/>
            <person name="Devos D.P."/>
            <person name="Kaster A.-K."/>
            <person name="Ovreas L."/>
            <person name="Rohde M."/>
            <person name="Galperin M.Y."/>
            <person name="Jogler C."/>
        </authorList>
    </citation>
    <scope>NUCLEOTIDE SEQUENCE [LARGE SCALE GENOMIC DNA]</scope>
    <source>
        <strain evidence="3 4">V22</strain>
    </source>
</reference>
<sequence length="416" mass="45531">MMSDRFPNSIRGQAIRAKAIVPAANNIVTEGVVAVDPSGKMIDSNSGTVDDLGDVIVLPGFVNAHVHLEDSLHNEPLSSGRPFCDWVRALVGWRRANEDRLTEGVESGLRESADSGTTTLGEISRGMPELGESDPTAVLFHEVIGLLPEQIEPQLERARQHQQQTPGDSRIHLGLSPHAPYSVHPELYVRLIELAAEFQAPVAVHLAETPEELELLNSGSGQLVHMLTDFGVWRDDLFTGRRRPLDYLRPLVKLQHALVIHGNYLDNAEIDFLAQHPQITVVYCPRTHAFFGHSPHPWRQMLAKGVSLALGTDGRGSNPDLSLWGELCWLRRQFPEVDSDELLHLGTAAGAKALGMDEQTGTLEVGKWADLVLIDGSEINLADGDVVGQLMDQQATVLATYVQGQRIDNAVGKELA</sequence>